<reference evidence="5" key="1">
    <citation type="submission" date="2016-04" db="UniProtKB">
        <authorList>
            <consortium name="WormBaseParasite"/>
        </authorList>
    </citation>
    <scope>IDENTIFICATION</scope>
</reference>
<dbReference type="WBParaSite" id="NBR_0001733401-mRNA-1">
    <property type="protein sequence ID" value="NBR_0001733401-mRNA-1"/>
    <property type="gene ID" value="NBR_0001733401"/>
</dbReference>
<dbReference type="OMA" id="PICDHIL"/>
<dbReference type="Proteomes" id="UP000271162">
    <property type="component" value="Unassembled WGS sequence"/>
</dbReference>
<dbReference type="InterPro" id="IPR012336">
    <property type="entry name" value="Thioredoxin-like_fold"/>
</dbReference>
<evidence type="ECO:0000313" key="4">
    <source>
        <dbReference type="Proteomes" id="UP000271162"/>
    </source>
</evidence>
<evidence type="ECO:0000313" key="5">
    <source>
        <dbReference type="WBParaSite" id="NBR_0001733401-mRNA-1"/>
    </source>
</evidence>
<evidence type="ECO:0000313" key="3">
    <source>
        <dbReference type="EMBL" id="VDL80949.1"/>
    </source>
</evidence>
<dbReference type="STRING" id="27835.A0A158R313"/>
<feature type="compositionally biased region" description="Basic and acidic residues" evidence="1">
    <location>
        <begin position="394"/>
        <end position="404"/>
    </location>
</feature>
<evidence type="ECO:0000256" key="1">
    <source>
        <dbReference type="SAM" id="MobiDB-lite"/>
    </source>
</evidence>
<dbReference type="GO" id="GO:0030178">
    <property type="term" value="P:negative regulation of Wnt signaling pathway"/>
    <property type="evidence" value="ECO:0007669"/>
    <property type="project" value="TreeGrafter"/>
</dbReference>
<sequence length="579" mass="63597">MSFDELYESCFRNASLVKVPQGKSAKDDASLLVTLDYVMNTSQYVVFFLTAGAKGADMGLKLDSMIRKKNEKGDKDKAQSSPARIRRFFSMKKKKKKDGSVSGDTTLVSVVLVDTDYRSGSEESASSQLAQAGWYFFSAMNATLVIQSRLLRALGFEFPPSLIVVDTASRSVITTEGRRLLADDVNGTSFPWWPPAAMEVLKGTILRQTNGAVEASDLSSVKTTVRGLLFGAHWCPPCRQWVKQLIPVYEKMKASGISLEIIFCSSDRTQEAFDQFTAQMPWPAFSYDPSKTIALTRVYNISGIPSLILLDSNGKVITNHGRSSLLEDPTGRYFPWGPRPLYELNEFTVCRLRDEPSLILFTEGSPDDIQFSLSVMDSISKRLFDERLKIEERRQEEAEKKGDENSEPGNGLSKSASSEECSYNSEQNLLLQNFLCPTIRNCFSSTGSDLPIPPQADPLQLLYTGEDPICDHILESILGLGDVELPLICIVDGLAGHLCVCERPDVSEAVLEEFVAEYRAGRLQWTPLPSADQSAVSIIGPFVAKSVGGIPAAVIEQALISNSPSQNSIGGAKEEVKAV</sequence>
<name>A0A158R313_NIPBR</name>
<feature type="domain" description="Thioredoxin-like fold" evidence="2">
    <location>
        <begin position="225"/>
        <end position="316"/>
    </location>
</feature>
<dbReference type="InterPro" id="IPR036249">
    <property type="entry name" value="Thioredoxin-like_sf"/>
</dbReference>
<reference evidence="3 4" key="2">
    <citation type="submission" date="2018-11" db="EMBL/GenBank/DDBJ databases">
        <authorList>
            <consortium name="Pathogen Informatics"/>
        </authorList>
    </citation>
    <scope>NUCLEOTIDE SEQUENCE [LARGE SCALE GENOMIC DNA]</scope>
</reference>
<dbReference type="GO" id="GO:0005634">
    <property type="term" value="C:nucleus"/>
    <property type="evidence" value="ECO:0007669"/>
    <property type="project" value="TreeGrafter"/>
</dbReference>
<organism evidence="5">
    <name type="scientific">Nippostrongylus brasiliensis</name>
    <name type="common">Rat hookworm</name>
    <dbReference type="NCBI Taxonomy" id="27835"/>
    <lineage>
        <taxon>Eukaryota</taxon>
        <taxon>Metazoa</taxon>
        <taxon>Ecdysozoa</taxon>
        <taxon>Nematoda</taxon>
        <taxon>Chromadorea</taxon>
        <taxon>Rhabditida</taxon>
        <taxon>Rhabditina</taxon>
        <taxon>Rhabditomorpha</taxon>
        <taxon>Strongyloidea</taxon>
        <taxon>Heligmosomidae</taxon>
        <taxon>Nippostrongylus</taxon>
    </lineage>
</organism>
<dbReference type="PANTHER" id="PTHR46472:SF1">
    <property type="entry name" value="NUCLEOREDOXIN"/>
    <property type="match status" value="1"/>
</dbReference>
<dbReference type="AlphaFoldDB" id="A0A158R313"/>
<dbReference type="SUPFAM" id="SSF52833">
    <property type="entry name" value="Thioredoxin-like"/>
    <property type="match status" value="1"/>
</dbReference>
<evidence type="ECO:0000259" key="2">
    <source>
        <dbReference type="Pfam" id="PF13905"/>
    </source>
</evidence>
<dbReference type="PANTHER" id="PTHR46472">
    <property type="entry name" value="NUCLEOREDOXIN"/>
    <property type="match status" value="1"/>
</dbReference>
<keyword evidence="4" id="KW-1185">Reference proteome</keyword>
<proteinExistence type="predicted"/>
<protein>
    <submittedName>
        <fullName evidence="5">Nucleoredoxin (inferred by orthology to a human protein)</fullName>
    </submittedName>
</protein>
<dbReference type="Gene3D" id="3.40.30.10">
    <property type="entry name" value="Glutaredoxin"/>
    <property type="match status" value="1"/>
</dbReference>
<accession>A0A158R313</accession>
<gene>
    <name evidence="3" type="ORF">NBR_LOCUS17335</name>
</gene>
<dbReference type="GO" id="GO:0004791">
    <property type="term" value="F:thioredoxin-disulfide reductase (NADPH) activity"/>
    <property type="evidence" value="ECO:0007669"/>
    <property type="project" value="TreeGrafter"/>
</dbReference>
<dbReference type="EMBL" id="UYSL01022700">
    <property type="protein sequence ID" value="VDL80949.1"/>
    <property type="molecule type" value="Genomic_DNA"/>
</dbReference>
<feature type="region of interest" description="Disordered" evidence="1">
    <location>
        <begin position="394"/>
        <end position="418"/>
    </location>
</feature>
<dbReference type="GO" id="GO:0031397">
    <property type="term" value="P:negative regulation of protein ubiquitination"/>
    <property type="evidence" value="ECO:0007669"/>
    <property type="project" value="TreeGrafter"/>
</dbReference>
<dbReference type="Pfam" id="PF13905">
    <property type="entry name" value="Thioredoxin_8"/>
    <property type="match status" value="1"/>
</dbReference>